<keyword evidence="2" id="KW-1185">Reference proteome</keyword>
<proteinExistence type="predicted"/>
<sequence>MSEPLQSVTSECNYVEVIPKDHGGMQLLLAVKSSGVWNMEVDPSDVQELPPKNFIATSYNIQDILEDTSGMQLSLGSIEGGHVEPEVGSSKGEYVAGCGAGANLSEALTSMPNDIVDKSTNIEDTHRMEAWQFEKRKMKSTSEMGVLEESKGSEAENCYQMGISEVGSCVLECTFENMPSSSLATEEDKAVDLPDKGLHCSLVVPAESKRPKSDKNNEMDVSQVGEVVPEIVSANMVSSLSSYVLEDDKIEGLSEMNKSSNSAAT</sequence>
<comment type="caution">
    <text evidence="1">The sequence shown here is derived from an EMBL/GenBank/DDBJ whole genome shotgun (WGS) entry which is preliminary data.</text>
</comment>
<dbReference type="Proteomes" id="UP000467840">
    <property type="component" value="Chromosome 8"/>
</dbReference>
<evidence type="ECO:0000313" key="1">
    <source>
        <dbReference type="EMBL" id="KAF2287706.1"/>
    </source>
</evidence>
<dbReference type="EMBL" id="JAAGAX010000016">
    <property type="protein sequence ID" value="KAF2287706.1"/>
    <property type="molecule type" value="Genomic_DNA"/>
</dbReference>
<gene>
    <name evidence="1" type="ORF">GH714_002387</name>
</gene>
<name>A0A6A6KHR4_HEVBR</name>
<reference evidence="1 2" key="1">
    <citation type="journal article" date="2020" name="Mol. Plant">
        <title>The Chromosome-Based Rubber Tree Genome Provides New Insights into Spurge Genome Evolution and Rubber Biosynthesis.</title>
        <authorList>
            <person name="Liu J."/>
            <person name="Shi C."/>
            <person name="Shi C.C."/>
            <person name="Li W."/>
            <person name="Zhang Q.J."/>
            <person name="Zhang Y."/>
            <person name="Li K."/>
            <person name="Lu H.F."/>
            <person name="Shi C."/>
            <person name="Zhu S.T."/>
            <person name="Xiao Z.Y."/>
            <person name="Nan H."/>
            <person name="Yue Y."/>
            <person name="Zhu X.G."/>
            <person name="Wu Y."/>
            <person name="Hong X.N."/>
            <person name="Fan G.Y."/>
            <person name="Tong Y."/>
            <person name="Zhang D."/>
            <person name="Mao C.L."/>
            <person name="Liu Y.L."/>
            <person name="Hao S.J."/>
            <person name="Liu W.Q."/>
            <person name="Lv M.Q."/>
            <person name="Zhang H.B."/>
            <person name="Liu Y."/>
            <person name="Hu-Tang G.R."/>
            <person name="Wang J.P."/>
            <person name="Wang J.H."/>
            <person name="Sun Y.H."/>
            <person name="Ni S.B."/>
            <person name="Chen W.B."/>
            <person name="Zhang X.C."/>
            <person name="Jiao Y.N."/>
            <person name="Eichler E.E."/>
            <person name="Li G.H."/>
            <person name="Liu X."/>
            <person name="Gao L.Z."/>
        </authorList>
    </citation>
    <scope>NUCLEOTIDE SEQUENCE [LARGE SCALE GENOMIC DNA]</scope>
    <source>
        <strain evidence="2">cv. GT1</strain>
        <tissue evidence="1">Leaf</tissue>
    </source>
</reference>
<protein>
    <submittedName>
        <fullName evidence="1">Uncharacterized protein</fullName>
    </submittedName>
</protein>
<organism evidence="1 2">
    <name type="scientific">Hevea brasiliensis</name>
    <name type="common">Para rubber tree</name>
    <name type="synonym">Siphonia brasiliensis</name>
    <dbReference type="NCBI Taxonomy" id="3981"/>
    <lineage>
        <taxon>Eukaryota</taxon>
        <taxon>Viridiplantae</taxon>
        <taxon>Streptophyta</taxon>
        <taxon>Embryophyta</taxon>
        <taxon>Tracheophyta</taxon>
        <taxon>Spermatophyta</taxon>
        <taxon>Magnoliopsida</taxon>
        <taxon>eudicotyledons</taxon>
        <taxon>Gunneridae</taxon>
        <taxon>Pentapetalae</taxon>
        <taxon>rosids</taxon>
        <taxon>fabids</taxon>
        <taxon>Malpighiales</taxon>
        <taxon>Euphorbiaceae</taxon>
        <taxon>Crotonoideae</taxon>
        <taxon>Micrandreae</taxon>
        <taxon>Hevea</taxon>
    </lineage>
</organism>
<accession>A0A6A6KHR4</accession>
<evidence type="ECO:0000313" key="2">
    <source>
        <dbReference type="Proteomes" id="UP000467840"/>
    </source>
</evidence>
<dbReference type="AlphaFoldDB" id="A0A6A6KHR4"/>